<sequence length="120" mass="14394">MPTYRTMMIREGFNEEELCLNLDLLTERRELAAIGEARYKTKLEQYYNKKVRLTSFKPGKFVFRRNEASRVEDQGKLGPKWEGPYRVTEAYQNGSYKLQTMEDTEVPRTWHAINLRKYYL</sequence>
<evidence type="ECO:0000313" key="2">
    <source>
        <dbReference type="Proteomes" id="UP001151760"/>
    </source>
</evidence>
<name>A0ABQ5GPK7_9ASTR</name>
<dbReference type="Proteomes" id="UP001151760">
    <property type="component" value="Unassembled WGS sequence"/>
</dbReference>
<keyword evidence="2" id="KW-1185">Reference proteome</keyword>
<organism evidence="1 2">
    <name type="scientific">Tanacetum coccineum</name>
    <dbReference type="NCBI Taxonomy" id="301880"/>
    <lineage>
        <taxon>Eukaryota</taxon>
        <taxon>Viridiplantae</taxon>
        <taxon>Streptophyta</taxon>
        <taxon>Embryophyta</taxon>
        <taxon>Tracheophyta</taxon>
        <taxon>Spermatophyta</taxon>
        <taxon>Magnoliopsida</taxon>
        <taxon>eudicotyledons</taxon>
        <taxon>Gunneridae</taxon>
        <taxon>Pentapetalae</taxon>
        <taxon>asterids</taxon>
        <taxon>campanulids</taxon>
        <taxon>Asterales</taxon>
        <taxon>Asteraceae</taxon>
        <taxon>Asteroideae</taxon>
        <taxon>Anthemideae</taxon>
        <taxon>Anthemidinae</taxon>
        <taxon>Tanacetum</taxon>
    </lineage>
</organism>
<evidence type="ECO:0008006" key="3">
    <source>
        <dbReference type="Google" id="ProtNLM"/>
    </source>
</evidence>
<comment type="caution">
    <text evidence="1">The sequence shown here is derived from an EMBL/GenBank/DDBJ whole genome shotgun (WGS) entry which is preliminary data.</text>
</comment>
<proteinExistence type="predicted"/>
<evidence type="ECO:0000313" key="1">
    <source>
        <dbReference type="EMBL" id="GJT77593.1"/>
    </source>
</evidence>
<reference evidence="1" key="1">
    <citation type="journal article" date="2022" name="Int. J. Mol. Sci.">
        <title>Draft Genome of Tanacetum Coccineum: Genomic Comparison of Closely Related Tanacetum-Family Plants.</title>
        <authorList>
            <person name="Yamashiro T."/>
            <person name="Shiraishi A."/>
            <person name="Nakayama K."/>
            <person name="Satake H."/>
        </authorList>
    </citation>
    <scope>NUCLEOTIDE SEQUENCE</scope>
</reference>
<gene>
    <name evidence="1" type="ORF">Tco_1044318</name>
</gene>
<reference evidence="1" key="2">
    <citation type="submission" date="2022-01" db="EMBL/GenBank/DDBJ databases">
        <authorList>
            <person name="Yamashiro T."/>
            <person name="Shiraishi A."/>
            <person name="Satake H."/>
            <person name="Nakayama K."/>
        </authorList>
    </citation>
    <scope>NUCLEOTIDE SEQUENCE</scope>
</reference>
<accession>A0ABQ5GPK7</accession>
<protein>
    <recommendedName>
        <fullName evidence="3">Reverse transcriptase domain-containing protein</fullName>
    </recommendedName>
</protein>
<dbReference type="EMBL" id="BQNB010018725">
    <property type="protein sequence ID" value="GJT77593.1"/>
    <property type="molecule type" value="Genomic_DNA"/>
</dbReference>